<protein>
    <recommendedName>
        <fullName evidence="1">RNA polymerase sigma factor 70 region 4 type 2 domain-containing protein</fullName>
    </recommendedName>
</protein>
<dbReference type="Proteomes" id="UP000648075">
    <property type="component" value="Unassembled WGS sequence"/>
</dbReference>
<dbReference type="Pfam" id="PF08281">
    <property type="entry name" value="Sigma70_r4_2"/>
    <property type="match status" value="1"/>
</dbReference>
<evidence type="ECO:0000259" key="1">
    <source>
        <dbReference type="Pfam" id="PF08281"/>
    </source>
</evidence>
<reference evidence="2" key="2">
    <citation type="submission" date="2020-09" db="EMBL/GenBank/DDBJ databases">
        <authorList>
            <person name="Sun Q."/>
            <person name="Kim S."/>
        </authorList>
    </citation>
    <scope>NUCLEOTIDE SEQUENCE</scope>
    <source>
        <strain evidence="2">KCTC 32255</strain>
    </source>
</reference>
<reference evidence="2" key="1">
    <citation type="journal article" date="2014" name="Int. J. Syst. Evol. Microbiol.">
        <title>Complete genome sequence of Corynebacterium casei LMG S-19264T (=DSM 44701T), isolated from a smear-ripened cheese.</title>
        <authorList>
            <consortium name="US DOE Joint Genome Institute (JGI-PGF)"/>
            <person name="Walter F."/>
            <person name="Albersmeier A."/>
            <person name="Kalinowski J."/>
            <person name="Ruckert C."/>
        </authorList>
    </citation>
    <scope>NUCLEOTIDE SEQUENCE</scope>
    <source>
        <strain evidence="2">KCTC 32255</strain>
    </source>
</reference>
<evidence type="ECO:0000313" key="3">
    <source>
        <dbReference type="Proteomes" id="UP000648075"/>
    </source>
</evidence>
<sequence length="100" mass="11550">MGAVEATLRLRARWRMWWGIGTTRIAEPPRPVDPARLARMEAALIAMPELTREVFRMHRFDDLPYRRIARRLGITIDEVQEHMAGAIKSLGRAARGEEEK</sequence>
<gene>
    <name evidence="2" type="ORF">GCM10011614_32940</name>
</gene>
<organism evidence="2 3">
    <name type="scientific">Novosphingobium colocasiae</name>
    <dbReference type="NCBI Taxonomy" id="1256513"/>
    <lineage>
        <taxon>Bacteria</taxon>
        <taxon>Pseudomonadati</taxon>
        <taxon>Pseudomonadota</taxon>
        <taxon>Alphaproteobacteria</taxon>
        <taxon>Sphingomonadales</taxon>
        <taxon>Sphingomonadaceae</taxon>
        <taxon>Novosphingobium</taxon>
    </lineage>
</organism>
<dbReference type="EMBL" id="BMZA01000021">
    <property type="protein sequence ID" value="GGZ15424.1"/>
    <property type="molecule type" value="Genomic_DNA"/>
</dbReference>
<dbReference type="Gene3D" id="1.10.10.10">
    <property type="entry name" value="Winged helix-like DNA-binding domain superfamily/Winged helix DNA-binding domain"/>
    <property type="match status" value="1"/>
</dbReference>
<keyword evidence="3" id="KW-1185">Reference proteome</keyword>
<dbReference type="InterPro" id="IPR013324">
    <property type="entry name" value="RNA_pol_sigma_r3/r4-like"/>
</dbReference>
<name>A0A918PN70_9SPHN</name>
<dbReference type="RefSeq" id="WP_189622388.1">
    <property type="nucleotide sequence ID" value="NZ_BMZA01000021.1"/>
</dbReference>
<dbReference type="InterPro" id="IPR036388">
    <property type="entry name" value="WH-like_DNA-bd_sf"/>
</dbReference>
<evidence type="ECO:0000313" key="2">
    <source>
        <dbReference type="EMBL" id="GGZ15424.1"/>
    </source>
</evidence>
<dbReference type="InterPro" id="IPR013249">
    <property type="entry name" value="RNA_pol_sigma70_r4_t2"/>
</dbReference>
<dbReference type="GO" id="GO:0006352">
    <property type="term" value="P:DNA-templated transcription initiation"/>
    <property type="evidence" value="ECO:0007669"/>
    <property type="project" value="InterPro"/>
</dbReference>
<accession>A0A918PN70</accession>
<dbReference type="SUPFAM" id="SSF88659">
    <property type="entry name" value="Sigma3 and sigma4 domains of RNA polymerase sigma factors"/>
    <property type="match status" value="1"/>
</dbReference>
<dbReference type="GO" id="GO:0003677">
    <property type="term" value="F:DNA binding"/>
    <property type="evidence" value="ECO:0007669"/>
    <property type="project" value="InterPro"/>
</dbReference>
<dbReference type="GO" id="GO:0016987">
    <property type="term" value="F:sigma factor activity"/>
    <property type="evidence" value="ECO:0007669"/>
    <property type="project" value="InterPro"/>
</dbReference>
<dbReference type="AlphaFoldDB" id="A0A918PN70"/>
<comment type="caution">
    <text evidence="2">The sequence shown here is derived from an EMBL/GenBank/DDBJ whole genome shotgun (WGS) entry which is preliminary data.</text>
</comment>
<feature type="domain" description="RNA polymerase sigma factor 70 region 4 type 2" evidence="1">
    <location>
        <begin position="39"/>
        <end position="88"/>
    </location>
</feature>
<proteinExistence type="predicted"/>